<protein>
    <recommendedName>
        <fullName evidence="1">PKD domain-containing protein</fullName>
    </recommendedName>
</protein>
<sequence>MATIVASFTSNIVQAVFPASIQFTDTSTGNPTKWFWDFGDGTSSDSQNPLHVYQAQGVYSVKLKAWNNNGSLVSNGDFVTSRGKIRLITTTINGLGGSPDEDVFWTEWIGMPVDNWGSGSDFGVNYRHNLTGVLWSSWGRSYGGNKTEVDIDLSSYDITLHICQWTNTLYGASSTINGTFGQKAVKQGFNAAGIGLDGVLTKNTDGIIVDLDDFIGQPKFENLILRDSGNYSVRYPSIGAAGNSDHYSYSHSTKLELWAFPSDTDFDTVFKPNFITVNDNVILRPPVLFSGIKEAYFKDGWENEKHIYIEQSKAQPCTIQFVDIYADTENE</sequence>
<dbReference type="InterPro" id="IPR013783">
    <property type="entry name" value="Ig-like_fold"/>
</dbReference>
<dbReference type="SUPFAM" id="SSF49299">
    <property type="entry name" value="PKD domain"/>
    <property type="match status" value="1"/>
</dbReference>
<feature type="domain" description="PKD" evidence="1">
    <location>
        <begin position="4"/>
        <end position="74"/>
    </location>
</feature>
<dbReference type="Gene3D" id="2.60.40.10">
    <property type="entry name" value="Immunoglobulins"/>
    <property type="match status" value="1"/>
</dbReference>
<dbReference type="InterPro" id="IPR022409">
    <property type="entry name" value="PKD/Chitinase_dom"/>
</dbReference>
<reference evidence="2" key="1">
    <citation type="journal article" date="2015" name="Nature">
        <title>Complex archaea that bridge the gap between prokaryotes and eukaryotes.</title>
        <authorList>
            <person name="Spang A."/>
            <person name="Saw J.H."/>
            <person name="Jorgensen S.L."/>
            <person name="Zaremba-Niedzwiedzka K."/>
            <person name="Martijn J."/>
            <person name="Lind A.E."/>
            <person name="van Eijk R."/>
            <person name="Schleper C."/>
            <person name="Guy L."/>
            <person name="Ettema T.J."/>
        </authorList>
    </citation>
    <scope>NUCLEOTIDE SEQUENCE</scope>
</reference>
<dbReference type="InterPro" id="IPR035986">
    <property type="entry name" value="PKD_dom_sf"/>
</dbReference>
<dbReference type="Pfam" id="PF18911">
    <property type="entry name" value="PKD_4"/>
    <property type="match status" value="1"/>
</dbReference>
<proteinExistence type="predicted"/>
<dbReference type="FunFam" id="2.60.40.10:FF:000270">
    <property type="entry name" value="Cell surface protein"/>
    <property type="match status" value="1"/>
</dbReference>
<dbReference type="CDD" id="cd00146">
    <property type="entry name" value="PKD"/>
    <property type="match status" value="1"/>
</dbReference>
<dbReference type="AlphaFoldDB" id="A0A0F9PJ07"/>
<organism evidence="2">
    <name type="scientific">marine sediment metagenome</name>
    <dbReference type="NCBI Taxonomy" id="412755"/>
    <lineage>
        <taxon>unclassified sequences</taxon>
        <taxon>metagenomes</taxon>
        <taxon>ecological metagenomes</taxon>
    </lineage>
</organism>
<accession>A0A0F9PJ07</accession>
<dbReference type="SMART" id="SM00089">
    <property type="entry name" value="PKD"/>
    <property type="match status" value="1"/>
</dbReference>
<dbReference type="InterPro" id="IPR000601">
    <property type="entry name" value="PKD_dom"/>
</dbReference>
<gene>
    <name evidence="2" type="ORF">LCGC14_0820380</name>
</gene>
<comment type="caution">
    <text evidence="2">The sequence shown here is derived from an EMBL/GenBank/DDBJ whole genome shotgun (WGS) entry which is preliminary data.</text>
</comment>
<dbReference type="PROSITE" id="PS50093">
    <property type="entry name" value="PKD"/>
    <property type="match status" value="1"/>
</dbReference>
<name>A0A0F9PJ07_9ZZZZ</name>
<dbReference type="EMBL" id="LAZR01002302">
    <property type="protein sequence ID" value="KKN31785.1"/>
    <property type="molecule type" value="Genomic_DNA"/>
</dbReference>
<evidence type="ECO:0000313" key="2">
    <source>
        <dbReference type="EMBL" id="KKN31785.1"/>
    </source>
</evidence>
<evidence type="ECO:0000259" key="1">
    <source>
        <dbReference type="PROSITE" id="PS50093"/>
    </source>
</evidence>